<protein>
    <recommendedName>
        <fullName evidence="6">EamA domain-containing protein</fullName>
    </recommendedName>
</protein>
<name>A0A0P7DZM3_9GAMM</name>
<feature type="domain" description="EamA" evidence="6">
    <location>
        <begin position="10"/>
        <end position="135"/>
    </location>
</feature>
<evidence type="ECO:0000313" key="8">
    <source>
        <dbReference type="Proteomes" id="UP000050378"/>
    </source>
</evidence>
<dbReference type="SUPFAM" id="SSF103481">
    <property type="entry name" value="Multidrug resistance efflux transporter EmrE"/>
    <property type="match status" value="2"/>
</dbReference>
<feature type="transmembrane region" description="Helical" evidence="5">
    <location>
        <begin position="120"/>
        <end position="138"/>
    </location>
</feature>
<sequence length="299" mass="32978">MNISHRSSALMLLSTLTLALNGLVTQLLTPMLPIILLLFLRLLLPGCLMLATARARFWHYVSFSALKNVMLRAVFITLCQGFFILALYKLTLIEAVVLFSTGPLFIPLLESVVYKREIDLFVVPTLLLMMIGLIIQSMTDQGITLRWELLIGLAAGFFNACSQLCLFQISKEKTPVLVANGFCFLIAALFSTLFFILPLFIGGLNAELAAGSLVFESAWLLLGLLVLLAVFSSATQYFRSSAYKLVTTGSELAPLIYTSVVFSYLLQLTILDSPVNGQQLVGISFIVIACLMQTKRNRS</sequence>
<dbReference type="Proteomes" id="UP000050378">
    <property type="component" value="Unassembled WGS sequence"/>
</dbReference>
<keyword evidence="4 5" id="KW-0472">Membrane</keyword>
<keyword evidence="2 5" id="KW-0812">Transmembrane</keyword>
<dbReference type="PANTHER" id="PTHR22911:SF6">
    <property type="entry name" value="SOLUTE CARRIER FAMILY 35 MEMBER G1"/>
    <property type="match status" value="1"/>
</dbReference>
<accession>A0A0P7DZM3</accession>
<evidence type="ECO:0000256" key="1">
    <source>
        <dbReference type="ARBA" id="ARBA00004141"/>
    </source>
</evidence>
<dbReference type="RefSeq" id="WP_054553510.1">
    <property type="nucleotide sequence ID" value="NZ_LJTC01000008.1"/>
</dbReference>
<dbReference type="GO" id="GO:0016020">
    <property type="term" value="C:membrane"/>
    <property type="evidence" value="ECO:0007669"/>
    <property type="project" value="UniProtKB-SubCell"/>
</dbReference>
<reference evidence="7 8" key="1">
    <citation type="submission" date="2015-09" db="EMBL/GenBank/DDBJ databases">
        <title>Draft Genome Sequence of Pseudoalteromonas lipolytica UCD-48B.</title>
        <authorList>
            <person name="Krusor M."/>
            <person name="Coil D.A."/>
            <person name="Lang J.M."/>
            <person name="Eisen J.A."/>
            <person name="Alexiev A."/>
        </authorList>
    </citation>
    <scope>NUCLEOTIDE SEQUENCE [LARGE SCALE GENOMIC DNA]</scope>
    <source>
        <strain evidence="7 8">UCD-48B</strain>
    </source>
</reference>
<organism evidence="7 8">
    <name type="scientific">Pseudoalteromonas lipolytica</name>
    <dbReference type="NCBI Taxonomy" id="570156"/>
    <lineage>
        <taxon>Bacteria</taxon>
        <taxon>Pseudomonadati</taxon>
        <taxon>Pseudomonadota</taxon>
        <taxon>Gammaproteobacteria</taxon>
        <taxon>Alteromonadales</taxon>
        <taxon>Pseudoalteromonadaceae</taxon>
        <taxon>Pseudoalteromonas</taxon>
    </lineage>
</organism>
<feature type="transmembrane region" description="Helical" evidence="5">
    <location>
        <begin position="213"/>
        <end position="231"/>
    </location>
</feature>
<dbReference type="InterPro" id="IPR037185">
    <property type="entry name" value="EmrE-like"/>
</dbReference>
<feature type="transmembrane region" description="Helical" evidence="5">
    <location>
        <begin position="277"/>
        <end position="294"/>
    </location>
</feature>
<feature type="transmembrane region" description="Helical" evidence="5">
    <location>
        <begin position="150"/>
        <end position="169"/>
    </location>
</feature>
<proteinExistence type="predicted"/>
<feature type="transmembrane region" description="Helical" evidence="5">
    <location>
        <begin position="35"/>
        <end position="57"/>
    </location>
</feature>
<evidence type="ECO:0000256" key="4">
    <source>
        <dbReference type="ARBA" id="ARBA00023136"/>
    </source>
</evidence>
<evidence type="ECO:0000256" key="3">
    <source>
        <dbReference type="ARBA" id="ARBA00022989"/>
    </source>
</evidence>
<gene>
    <name evidence="7" type="ORF">AOG27_13345</name>
</gene>
<dbReference type="PANTHER" id="PTHR22911">
    <property type="entry name" value="ACYL-MALONYL CONDENSING ENZYME-RELATED"/>
    <property type="match status" value="1"/>
</dbReference>
<dbReference type="PATRIC" id="fig|570156.3.peg.3773"/>
<evidence type="ECO:0000256" key="5">
    <source>
        <dbReference type="SAM" id="Phobius"/>
    </source>
</evidence>
<comment type="caution">
    <text evidence="7">The sequence shown here is derived from an EMBL/GenBank/DDBJ whole genome shotgun (WGS) entry which is preliminary data.</text>
</comment>
<feature type="transmembrane region" description="Helical" evidence="5">
    <location>
        <begin position="95"/>
        <end position="113"/>
    </location>
</feature>
<dbReference type="AlphaFoldDB" id="A0A0P7DZM3"/>
<feature type="transmembrane region" description="Helical" evidence="5">
    <location>
        <begin position="252"/>
        <end position="271"/>
    </location>
</feature>
<feature type="transmembrane region" description="Helical" evidence="5">
    <location>
        <begin position="69"/>
        <end position="89"/>
    </location>
</feature>
<keyword evidence="3 5" id="KW-1133">Transmembrane helix</keyword>
<dbReference type="EMBL" id="LJTC01000008">
    <property type="protein sequence ID" value="KPM83055.1"/>
    <property type="molecule type" value="Genomic_DNA"/>
</dbReference>
<evidence type="ECO:0000256" key="2">
    <source>
        <dbReference type="ARBA" id="ARBA00022692"/>
    </source>
</evidence>
<dbReference type="OrthoDB" id="6019878at2"/>
<dbReference type="STRING" id="570156.AOG27_13345"/>
<evidence type="ECO:0000259" key="6">
    <source>
        <dbReference type="Pfam" id="PF00892"/>
    </source>
</evidence>
<evidence type="ECO:0000313" key="7">
    <source>
        <dbReference type="EMBL" id="KPM83055.1"/>
    </source>
</evidence>
<comment type="subcellular location">
    <subcellularLocation>
        <location evidence="1">Membrane</location>
        <topology evidence="1">Multi-pass membrane protein</topology>
    </subcellularLocation>
</comment>
<feature type="transmembrane region" description="Helical" evidence="5">
    <location>
        <begin position="176"/>
        <end position="201"/>
    </location>
</feature>
<dbReference type="InterPro" id="IPR000620">
    <property type="entry name" value="EamA_dom"/>
</dbReference>
<dbReference type="Pfam" id="PF00892">
    <property type="entry name" value="EamA"/>
    <property type="match status" value="1"/>
</dbReference>